<evidence type="ECO:0000256" key="4">
    <source>
        <dbReference type="ARBA" id="ARBA00023242"/>
    </source>
</evidence>
<comment type="similarity">
    <text evidence="2 6">Belongs to the eukaryotic ribosomal protein eL8 family.</text>
</comment>
<feature type="domain" description="Ribosomal protein eL8/eL30/eS12/Gadd45" evidence="7">
    <location>
        <begin position="69"/>
        <end position="154"/>
    </location>
</feature>
<dbReference type="GO" id="GO:0031429">
    <property type="term" value="C:box H/ACA snoRNP complex"/>
    <property type="evidence" value="ECO:0007669"/>
    <property type="project" value="UniProtKB-UniRule"/>
</dbReference>
<comment type="function">
    <text evidence="6">Required for ribosome biogenesis. Part of a complex which catalyzes pseudouridylation of rRNA. This involves the isomerization of uridine such that the ribose is subsequently attached to C5, instead of the normal N1. Pseudouridine ('psi') residues may serve to stabilize the conformation of rRNAs.</text>
</comment>
<dbReference type="InterPro" id="IPR050257">
    <property type="entry name" value="eL8/uL1-like"/>
</dbReference>
<dbReference type="GO" id="GO:0000398">
    <property type="term" value="P:mRNA splicing, via spliceosome"/>
    <property type="evidence" value="ECO:0007669"/>
    <property type="project" value="UniProtKB-UniRule"/>
</dbReference>
<proteinExistence type="inferred from homology"/>
<dbReference type="InterPro" id="IPR002415">
    <property type="entry name" value="H/ACA_rnp_Nhp2-like"/>
</dbReference>
<accession>A0A8K1CKR5</accession>
<dbReference type="Proteomes" id="UP000794436">
    <property type="component" value="Unassembled WGS sequence"/>
</dbReference>
<dbReference type="EMBL" id="SPLM01000041">
    <property type="protein sequence ID" value="TMW64163.1"/>
    <property type="molecule type" value="Genomic_DNA"/>
</dbReference>
<sequence>MLIGWWTAAEAVGSGRRTELLEPSVDIRREQAAMSDVEDNKKSGASYEERIKHVSVIAKPLASKKHTKRVYKVVKKATKVKGIKRGVKEVVKGIRKGDKGLCIIAGDISPIDVISHIPVLCEENDIPYIFTPSKVDLGASALSKRPTSCILITPGKSGFNVGDAYEELLADVKEVQPTY</sequence>
<keyword evidence="4 6" id="KW-0539">Nucleus</keyword>
<dbReference type="InterPro" id="IPR004038">
    <property type="entry name" value="Ribosomal_eL8/eL30/eS12/Gad45"/>
</dbReference>
<dbReference type="OrthoDB" id="5364946at2759"/>
<organism evidence="8 9">
    <name type="scientific">Pythium oligandrum</name>
    <name type="common">Mycoparasitic fungus</name>
    <dbReference type="NCBI Taxonomy" id="41045"/>
    <lineage>
        <taxon>Eukaryota</taxon>
        <taxon>Sar</taxon>
        <taxon>Stramenopiles</taxon>
        <taxon>Oomycota</taxon>
        <taxon>Peronosporomycetes</taxon>
        <taxon>Pythiales</taxon>
        <taxon>Pythiaceae</taxon>
        <taxon>Pythium</taxon>
    </lineage>
</organism>
<comment type="caution">
    <text evidence="8">The sequence shown here is derived from an EMBL/GenBank/DDBJ whole genome shotgun (WGS) entry which is preliminary data.</text>
</comment>
<evidence type="ECO:0000256" key="2">
    <source>
        <dbReference type="ARBA" id="ARBA00007337"/>
    </source>
</evidence>
<dbReference type="Pfam" id="PF01248">
    <property type="entry name" value="Ribosomal_L7Ae"/>
    <property type="match status" value="1"/>
</dbReference>
<dbReference type="InterPro" id="IPR029064">
    <property type="entry name" value="Ribosomal_eL30-like_sf"/>
</dbReference>
<dbReference type="FunFam" id="3.30.1330.30:FF:000026">
    <property type="entry name" value="H/ACA ribonucleoprotein complex subunit 2"/>
    <property type="match status" value="1"/>
</dbReference>
<evidence type="ECO:0000313" key="8">
    <source>
        <dbReference type="EMBL" id="TMW64163.1"/>
    </source>
</evidence>
<evidence type="ECO:0000256" key="3">
    <source>
        <dbReference type="ARBA" id="ARBA00022884"/>
    </source>
</evidence>
<protein>
    <recommendedName>
        <fullName evidence="6">H/ACA ribonucleoprotein complex subunit 2</fullName>
    </recommendedName>
    <alternativeName>
        <fullName evidence="6">Nucleolar protein family A member 2</fullName>
    </alternativeName>
</protein>
<comment type="subcellular location">
    <subcellularLocation>
        <location evidence="1 6">Nucleus</location>
        <location evidence="1 6">Nucleolus</location>
    </subcellularLocation>
</comment>
<keyword evidence="5 6" id="KW-0687">Ribonucleoprotein</keyword>
<dbReference type="PRINTS" id="PR00883">
    <property type="entry name" value="NUCLEARHMG"/>
</dbReference>
<evidence type="ECO:0000256" key="5">
    <source>
        <dbReference type="ARBA" id="ARBA00023274"/>
    </source>
</evidence>
<dbReference type="PANTHER" id="PTHR23105">
    <property type="entry name" value="RIBOSOMAL PROTEIN L7AE FAMILY MEMBER"/>
    <property type="match status" value="1"/>
</dbReference>
<dbReference type="Gene3D" id="3.30.1330.30">
    <property type="match status" value="1"/>
</dbReference>
<evidence type="ECO:0000313" key="9">
    <source>
        <dbReference type="Proteomes" id="UP000794436"/>
    </source>
</evidence>
<evidence type="ECO:0000259" key="7">
    <source>
        <dbReference type="Pfam" id="PF01248"/>
    </source>
</evidence>
<dbReference type="InterPro" id="IPR018492">
    <property type="entry name" value="Ribosomal_eL8/Nhp2"/>
</dbReference>
<dbReference type="PRINTS" id="PR00881">
    <property type="entry name" value="L7ARS6FAMILY"/>
</dbReference>
<keyword evidence="3 6" id="KW-0694">RNA-binding</keyword>
<evidence type="ECO:0000256" key="1">
    <source>
        <dbReference type="ARBA" id="ARBA00004604"/>
    </source>
</evidence>
<dbReference type="GO" id="GO:0031120">
    <property type="term" value="P:snRNA pseudouridine synthesis"/>
    <property type="evidence" value="ECO:0007669"/>
    <property type="project" value="UniProtKB-UniRule"/>
</dbReference>
<reference evidence="8" key="1">
    <citation type="submission" date="2019-03" db="EMBL/GenBank/DDBJ databases">
        <title>Long read genome sequence of the mycoparasitic Pythium oligandrum ATCC 38472 isolated from sugarbeet rhizosphere.</title>
        <authorList>
            <person name="Gaulin E."/>
        </authorList>
    </citation>
    <scope>NUCLEOTIDE SEQUENCE</scope>
    <source>
        <strain evidence="8">ATCC 38472_TT</strain>
    </source>
</reference>
<dbReference type="AlphaFoldDB" id="A0A8K1CKR5"/>
<dbReference type="SUPFAM" id="SSF55315">
    <property type="entry name" value="L30e-like"/>
    <property type="match status" value="1"/>
</dbReference>
<dbReference type="GO" id="GO:0003723">
    <property type="term" value="F:RNA binding"/>
    <property type="evidence" value="ECO:0007669"/>
    <property type="project" value="UniProtKB-UniRule"/>
</dbReference>
<comment type="function">
    <text evidence="6">Common component of the spliceosome and rRNA processing machinery.</text>
</comment>
<gene>
    <name evidence="8" type="ORF">Poli38472_014280</name>
</gene>
<name>A0A8K1CKR5_PYTOL</name>
<evidence type="ECO:0000256" key="6">
    <source>
        <dbReference type="RuleBase" id="RU366039"/>
    </source>
</evidence>
<keyword evidence="9" id="KW-1185">Reference proteome</keyword>